<sequence length="518" mass="57530">MKHKNIAAIFVFVLASSITFFFSCKKINEATTIGGDLIPVVDNVNTFDTTLDVLAYNDVFTNINDSSTSSYTDVQYLGQITNDPLFGKTDARMFLQLKPVAYKHAFLNRPDSLELDSIVLVLSYVNTYGDTVQPQNVRVYEIAQNSSFKKSAIDSVFVNGVWEKYSYDTAYKYRQNSITYQNPGMPLGQTSFIPYRLNDSVKVFKDTTAKQLRIKLDNAFGRRLLDYDSSTVNGRINAYSSDSAFNSNFKGFALEATGGNSVVGFSLTGANTKLAIYYKDKGNNRPQADWDTTVTYFTFSTALSASANYIQRDYNSTPWYATAGDNVPDNDIFIQNTPGTFAKVSVPGLAGLNNRVVHLAQLIVEQNYGGITDSLFYAPPSMMLDAWDPSISKFRTIPYALLAGSTGAFDYTTFGSFPGNSLNDAGQNIKTWKFNLTRYVQHVVTGRLPVYDFRLYSPTFVRLQYGIPSVQSDVTANIQTISPVISTIGRVKVYGGGNGALPNANPRRMRLRIVYSKI</sequence>
<accession>A0ABW6A8S0</accession>
<comment type="caution">
    <text evidence="1">The sequence shown here is derived from an EMBL/GenBank/DDBJ whole genome shotgun (WGS) entry which is preliminary data.</text>
</comment>
<evidence type="ECO:0000313" key="2">
    <source>
        <dbReference type="Proteomes" id="UP001597511"/>
    </source>
</evidence>
<name>A0ABW6A8S0_9BACT</name>
<reference evidence="2" key="1">
    <citation type="journal article" date="2019" name="Int. J. Syst. Evol. Microbiol.">
        <title>The Global Catalogue of Microorganisms (GCM) 10K type strain sequencing project: providing services to taxonomists for standard genome sequencing and annotation.</title>
        <authorList>
            <consortium name="The Broad Institute Genomics Platform"/>
            <consortium name="The Broad Institute Genome Sequencing Center for Infectious Disease"/>
            <person name="Wu L."/>
            <person name="Ma J."/>
        </authorList>
    </citation>
    <scope>NUCLEOTIDE SEQUENCE [LARGE SCALE GENOMIC DNA]</scope>
    <source>
        <strain evidence="2">KCTC 23299</strain>
    </source>
</reference>
<evidence type="ECO:0000313" key="1">
    <source>
        <dbReference type="EMBL" id="MFD2921341.1"/>
    </source>
</evidence>
<dbReference type="EMBL" id="JBHUOZ010000003">
    <property type="protein sequence ID" value="MFD2921341.1"/>
    <property type="molecule type" value="Genomic_DNA"/>
</dbReference>
<protein>
    <submittedName>
        <fullName evidence="1">DUF4270 family protein</fullName>
    </submittedName>
</protein>
<gene>
    <name evidence="1" type="ORF">ACFS6H_16560</name>
</gene>
<proteinExistence type="predicted"/>
<organism evidence="1 2">
    <name type="scientific">Terrimonas rubra</name>
    <dbReference type="NCBI Taxonomy" id="1035890"/>
    <lineage>
        <taxon>Bacteria</taxon>
        <taxon>Pseudomonadati</taxon>
        <taxon>Bacteroidota</taxon>
        <taxon>Chitinophagia</taxon>
        <taxon>Chitinophagales</taxon>
        <taxon>Chitinophagaceae</taxon>
        <taxon>Terrimonas</taxon>
    </lineage>
</organism>
<dbReference type="PROSITE" id="PS51257">
    <property type="entry name" value="PROKAR_LIPOPROTEIN"/>
    <property type="match status" value="1"/>
</dbReference>
<dbReference type="RefSeq" id="WP_386101451.1">
    <property type="nucleotide sequence ID" value="NZ_JBHUOZ010000003.1"/>
</dbReference>
<dbReference type="InterPro" id="IPR025366">
    <property type="entry name" value="DUF4270"/>
</dbReference>
<keyword evidence="2" id="KW-1185">Reference proteome</keyword>
<dbReference type="Pfam" id="PF14092">
    <property type="entry name" value="DUF4270"/>
    <property type="match status" value="1"/>
</dbReference>
<dbReference type="Proteomes" id="UP001597511">
    <property type="component" value="Unassembled WGS sequence"/>
</dbReference>